<gene>
    <name evidence="3" type="ORF">SAMN04515654_12821</name>
</gene>
<organism evidence="3 4">
    <name type="scientific">Halanaerobium congolense</name>
    <dbReference type="NCBI Taxonomy" id="54121"/>
    <lineage>
        <taxon>Bacteria</taxon>
        <taxon>Bacillati</taxon>
        <taxon>Bacillota</taxon>
        <taxon>Clostridia</taxon>
        <taxon>Halanaerobiales</taxon>
        <taxon>Halanaerobiaceae</taxon>
        <taxon>Halanaerobium</taxon>
    </lineage>
</organism>
<dbReference type="AlphaFoldDB" id="A0A1G8R2I7"/>
<evidence type="ECO:0000256" key="1">
    <source>
        <dbReference type="SAM" id="Phobius"/>
    </source>
</evidence>
<dbReference type="CDD" id="cd03794">
    <property type="entry name" value="GT4_WbuB-like"/>
    <property type="match status" value="1"/>
</dbReference>
<dbReference type="Pfam" id="PF00534">
    <property type="entry name" value="Glycos_transf_1"/>
    <property type="match status" value="1"/>
</dbReference>
<feature type="domain" description="Glycosyl transferase family 1" evidence="2">
    <location>
        <begin position="83"/>
        <end position="243"/>
    </location>
</feature>
<name>A0A1G8R2I7_9FIRM</name>
<proteinExistence type="predicted"/>
<dbReference type="SUPFAM" id="SSF53756">
    <property type="entry name" value="UDP-Glycosyltransferase/glycogen phosphorylase"/>
    <property type="match status" value="1"/>
</dbReference>
<dbReference type="RefSeq" id="WP_089717307.1">
    <property type="nucleotide sequence ID" value="NZ_FNEH01000028.1"/>
</dbReference>
<keyword evidence="1" id="KW-0472">Membrane</keyword>
<evidence type="ECO:0000313" key="3">
    <source>
        <dbReference type="EMBL" id="SDJ11168.1"/>
    </source>
</evidence>
<keyword evidence="3" id="KW-0808">Transferase</keyword>
<keyword evidence="1" id="KW-1133">Transmembrane helix</keyword>
<evidence type="ECO:0000313" key="4">
    <source>
        <dbReference type="Proteomes" id="UP000198945"/>
    </source>
</evidence>
<sequence>MEEEINGIKIYRYYSYASPKVNLYNRLLNYLSFMLSSLFFIFKKEKLKSKGIDDRKIKYISNGFDKSFLKNEIKMNIVDEFNLKDKFTLVYAGNIGLAQGLDIILNAAENLKDYSEIQFLIIGDGLEKDELEQQAKKAGLNNLKFLGLYPHASIYTFLKYSDASIIPLKNENLKDSVPSKLFESLGAGCPVILSASGESEKIVNDSNGGLIIEPGNSDNLKDAILKLYNNKDLKEEYSKNGQEFVLDNFTKEKIAKKLEIILIDYLDSN</sequence>
<keyword evidence="1" id="KW-0812">Transmembrane</keyword>
<dbReference type="EMBL" id="FNEH01000028">
    <property type="protein sequence ID" value="SDJ11168.1"/>
    <property type="molecule type" value="Genomic_DNA"/>
</dbReference>
<feature type="transmembrane region" description="Helical" evidence="1">
    <location>
        <begin position="23"/>
        <end position="42"/>
    </location>
</feature>
<evidence type="ECO:0000259" key="2">
    <source>
        <dbReference type="Pfam" id="PF00534"/>
    </source>
</evidence>
<dbReference type="PANTHER" id="PTHR12526:SF622">
    <property type="entry name" value="GLYCOSYLTRANSFERASE (GROUP I)"/>
    <property type="match status" value="1"/>
</dbReference>
<dbReference type="InterPro" id="IPR001296">
    <property type="entry name" value="Glyco_trans_1"/>
</dbReference>
<accession>A0A1G8R2I7</accession>
<dbReference type="Proteomes" id="UP000198945">
    <property type="component" value="Unassembled WGS sequence"/>
</dbReference>
<protein>
    <submittedName>
        <fullName evidence="3">Glycosyl transferases group 1</fullName>
    </submittedName>
</protein>
<dbReference type="Gene3D" id="3.40.50.2000">
    <property type="entry name" value="Glycogen Phosphorylase B"/>
    <property type="match status" value="2"/>
</dbReference>
<dbReference type="GO" id="GO:0016757">
    <property type="term" value="F:glycosyltransferase activity"/>
    <property type="evidence" value="ECO:0007669"/>
    <property type="project" value="InterPro"/>
</dbReference>
<dbReference type="PANTHER" id="PTHR12526">
    <property type="entry name" value="GLYCOSYLTRANSFERASE"/>
    <property type="match status" value="1"/>
</dbReference>
<reference evidence="3 4" key="1">
    <citation type="submission" date="2016-10" db="EMBL/GenBank/DDBJ databases">
        <authorList>
            <person name="de Groot N.N."/>
        </authorList>
    </citation>
    <scope>NUCLEOTIDE SEQUENCE [LARGE SCALE GENOMIC DNA]</scope>
    <source>
        <strain evidence="3 4">WG7</strain>
    </source>
</reference>